<protein>
    <submittedName>
        <fullName evidence="1">Uncharacterized protein</fullName>
    </submittedName>
</protein>
<gene>
    <name evidence="1" type="ORF">H6P81_006584</name>
</gene>
<sequence>MATTKMSVKLLIQRSRKRVLLAEAGKDFVDFIFGLMALPPASVIRLLKEQQMVGCIGNLYQSVENLKETNLESVQNKRVLLNPRYDFPPNDSGSPLLLQNPPTKSASTCYTCYGSGYSGYHSLVYLSSVAGATCCNCNRQMDTPCSFPDSKSPSTETFASGGFVKGVVTYNITDDLTVSPMSSISNIILFNKFHVTHLSDLEEKVNVGTVEGLAILKASLKSKTVLTDVFIG</sequence>
<keyword evidence="2" id="KW-1185">Reference proteome</keyword>
<comment type="caution">
    <text evidence="1">The sequence shown here is derived from an EMBL/GenBank/DDBJ whole genome shotgun (WGS) entry which is preliminary data.</text>
</comment>
<dbReference type="EMBL" id="JAINDJ010000003">
    <property type="protein sequence ID" value="KAG9453680.1"/>
    <property type="molecule type" value="Genomic_DNA"/>
</dbReference>
<dbReference type="PANTHER" id="PTHR33103">
    <property type="entry name" value="OS01G0153900 PROTEIN"/>
    <property type="match status" value="1"/>
</dbReference>
<dbReference type="InterPro" id="IPR007750">
    <property type="entry name" value="DUF674"/>
</dbReference>
<organism evidence="1 2">
    <name type="scientific">Aristolochia fimbriata</name>
    <name type="common">White veined hardy Dutchman's pipe vine</name>
    <dbReference type="NCBI Taxonomy" id="158543"/>
    <lineage>
        <taxon>Eukaryota</taxon>
        <taxon>Viridiplantae</taxon>
        <taxon>Streptophyta</taxon>
        <taxon>Embryophyta</taxon>
        <taxon>Tracheophyta</taxon>
        <taxon>Spermatophyta</taxon>
        <taxon>Magnoliopsida</taxon>
        <taxon>Magnoliidae</taxon>
        <taxon>Piperales</taxon>
        <taxon>Aristolochiaceae</taxon>
        <taxon>Aristolochia</taxon>
    </lineage>
</organism>
<accession>A0AAV7EXP5</accession>
<reference evidence="1 2" key="1">
    <citation type="submission" date="2021-07" db="EMBL/GenBank/DDBJ databases">
        <title>The Aristolochia fimbriata genome: insights into angiosperm evolution, floral development and chemical biosynthesis.</title>
        <authorList>
            <person name="Jiao Y."/>
        </authorList>
    </citation>
    <scope>NUCLEOTIDE SEQUENCE [LARGE SCALE GENOMIC DNA]</scope>
    <source>
        <strain evidence="1">IBCAS-2021</strain>
        <tissue evidence="1">Leaf</tissue>
    </source>
</reference>
<evidence type="ECO:0000313" key="1">
    <source>
        <dbReference type="EMBL" id="KAG9453680.1"/>
    </source>
</evidence>
<proteinExistence type="predicted"/>
<name>A0AAV7EXP5_ARIFI</name>
<dbReference type="PANTHER" id="PTHR33103:SF19">
    <property type="entry name" value="OS09G0544700 PROTEIN"/>
    <property type="match status" value="1"/>
</dbReference>
<dbReference type="Proteomes" id="UP000825729">
    <property type="component" value="Unassembled WGS sequence"/>
</dbReference>
<dbReference type="AlphaFoldDB" id="A0AAV7EXP5"/>
<dbReference type="Pfam" id="PF05056">
    <property type="entry name" value="DUF674"/>
    <property type="match status" value="1"/>
</dbReference>
<evidence type="ECO:0000313" key="2">
    <source>
        <dbReference type="Proteomes" id="UP000825729"/>
    </source>
</evidence>